<dbReference type="EMBL" id="QWLN02004798">
    <property type="protein sequence ID" value="TEA38529.1"/>
    <property type="molecule type" value="Genomic_DNA"/>
</dbReference>
<proteinExistence type="predicted"/>
<feature type="compositionally biased region" description="Basic residues" evidence="1">
    <location>
        <begin position="14"/>
        <end position="27"/>
    </location>
</feature>
<protein>
    <submittedName>
        <fullName evidence="2">Uncharacterized protein</fullName>
    </submittedName>
</protein>
<organism evidence="2 3">
    <name type="scientific">Sousa chinensis</name>
    <name type="common">Indo-pacific humpbacked dolphin</name>
    <name type="synonym">Steno chinensis</name>
    <dbReference type="NCBI Taxonomy" id="103600"/>
    <lineage>
        <taxon>Eukaryota</taxon>
        <taxon>Metazoa</taxon>
        <taxon>Chordata</taxon>
        <taxon>Craniata</taxon>
        <taxon>Vertebrata</taxon>
        <taxon>Euteleostomi</taxon>
        <taxon>Mammalia</taxon>
        <taxon>Eutheria</taxon>
        <taxon>Laurasiatheria</taxon>
        <taxon>Artiodactyla</taxon>
        <taxon>Whippomorpha</taxon>
        <taxon>Cetacea</taxon>
        <taxon>Odontoceti</taxon>
        <taxon>Delphinidae</taxon>
        <taxon>Sousa</taxon>
    </lineage>
</organism>
<sequence length="157" mass="16407">YLPWRPPRPGGGCRARKRTDSRRHRGHNLTEVSLGQKGPGKGVPESAGPALSLSGAEAQAAAFPPRGSDASEQGGQQSLAASSIRDQRCPSCLRPCHAPGPGLGRPSVPQPFRPDLQPDPHIQDPSLSPHLPPQGPLNPGLGTSKSGAQCEEENKDA</sequence>
<accession>A0A484GSL9</accession>
<evidence type="ECO:0000313" key="2">
    <source>
        <dbReference type="EMBL" id="TEA38529.1"/>
    </source>
</evidence>
<name>A0A484GSL9_SOUCH</name>
<feature type="region of interest" description="Disordered" evidence="1">
    <location>
        <begin position="1"/>
        <end position="157"/>
    </location>
</feature>
<feature type="non-terminal residue" evidence="2">
    <location>
        <position position="1"/>
    </location>
</feature>
<feature type="compositionally biased region" description="Polar residues" evidence="1">
    <location>
        <begin position="70"/>
        <end position="81"/>
    </location>
</feature>
<gene>
    <name evidence="2" type="ORF">DBR06_SOUSAS110440</name>
</gene>
<dbReference type="AlphaFoldDB" id="A0A484GSL9"/>
<comment type="caution">
    <text evidence="2">The sequence shown here is derived from an EMBL/GenBank/DDBJ whole genome shotgun (WGS) entry which is preliminary data.</text>
</comment>
<dbReference type="Proteomes" id="UP000295264">
    <property type="component" value="Unassembled WGS sequence"/>
</dbReference>
<evidence type="ECO:0000313" key="3">
    <source>
        <dbReference type="Proteomes" id="UP000295264"/>
    </source>
</evidence>
<reference evidence="2 3" key="1">
    <citation type="journal article" date="2018" name="Genomics">
        <title>Molecular footprints of inshore aquatic adaptation in Indo-Pacific humpback dolphin (Sousa chinensis).</title>
        <authorList>
            <person name="Ming Y."/>
            <person name="Jian J."/>
            <person name="Yu F."/>
            <person name="Yu X."/>
            <person name="Wang J."/>
            <person name="Liu W."/>
        </authorList>
    </citation>
    <scope>NUCLEOTIDE SEQUENCE [LARGE SCALE GENOMIC DNA]</scope>
    <source>
        <strain evidence="2">MY-2018</strain>
        <tissue evidence="2">Skin</tissue>
    </source>
</reference>
<evidence type="ECO:0000256" key="1">
    <source>
        <dbReference type="SAM" id="MobiDB-lite"/>
    </source>
</evidence>
<keyword evidence="3" id="KW-1185">Reference proteome</keyword>